<evidence type="ECO:0000256" key="1">
    <source>
        <dbReference type="SAM" id="MobiDB-lite"/>
    </source>
</evidence>
<reference evidence="2 3" key="1">
    <citation type="journal article" date="2014" name="Genome Announc.">
        <title>Trypanosoma cruzi Clone Dm28c Draft Genome Sequence.</title>
        <authorList>
            <person name="Grisard E.C."/>
            <person name="Teixeira S.M."/>
            <person name="de Almeida L.G."/>
            <person name="Stoco P.H."/>
            <person name="Gerber A.L."/>
            <person name="Talavera-Lopez C."/>
            <person name="Lima O.C."/>
            <person name="Andersson B."/>
            <person name="de Vasconcelos A.T."/>
        </authorList>
    </citation>
    <scope>NUCLEOTIDE SEQUENCE [LARGE SCALE GENOMIC DNA]</scope>
    <source>
        <strain evidence="2 3">Dm28c</strain>
    </source>
</reference>
<feature type="region of interest" description="Disordered" evidence="1">
    <location>
        <begin position="1"/>
        <end position="41"/>
    </location>
</feature>
<gene>
    <name evidence="2" type="ORF">TCDM_13438</name>
</gene>
<dbReference type="VEuPathDB" id="TriTrypDB:TCDM_13438"/>
<accession>V5AIP7</accession>
<organism evidence="2 3">
    <name type="scientific">Trypanosoma cruzi Dm28c</name>
    <dbReference type="NCBI Taxonomy" id="1416333"/>
    <lineage>
        <taxon>Eukaryota</taxon>
        <taxon>Discoba</taxon>
        <taxon>Euglenozoa</taxon>
        <taxon>Kinetoplastea</taxon>
        <taxon>Metakinetoplastina</taxon>
        <taxon>Trypanosomatida</taxon>
        <taxon>Trypanosomatidae</taxon>
        <taxon>Trypanosoma</taxon>
        <taxon>Schizotrypanum</taxon>
    </lineage>
</organism>
<proteinExistence type="predicted"/>
<evidence type="ECO:0000313" key="3">
    <source>
        <dbReference type="Proteomes" id="UP000017861"/>
    </source>
</evidence>
<evidence type="ECO:0000313" key="2">
    <source>
        <dbReference type="EMBL" id="ESS55109.1"/>
    </source>
</evidence>
<dbReference type="Proteomes" id="UP000017861">
    <property type="component" value="Unassembled WGS sequence"/>
</dbReference>
<feature type="compositionally biased region" description="Basic residues" evidence="1">
    <location>
        <begin position="14"/>
        <end position="32"/>
    </location>
</feature>
<sequence>MCGRCTALSPSLSRGHHSSRSRTHNKNKKQKRGGGVGGRGAAVTLVRRPRGTCLSSDGDCCWWGCWCWCFWRCFSRLL</sequence>
<name>V5AIP7_TRYCR</name>
<dbReference type="EMBL" id="AYLP01001020">
    <property type="protein sequence ID" value="ESS55109.1"/>
    <property type="molecule type" value="Genomic_DNA"/>
</dbReference>
<protein>
    <submittedName>
        <fullName evidence="2">Uncharacterized protein</fullName>
    </submittedName>
</protein>
<comment type="caution">
    <text evidence="2">The sequence shown here is derived from an EMBL/GenBank/DDBJ whole genome shotgun (WGS) entry which is preliminary data.</text>
</comment>
<dbReference type="AlphaFoldDB" id="V5AIP7"/>